<keyword evidence="1" id="KW-1185">Reference proteome</keyword>
<evidence type="ECO:0000313" key="1">
    <source>
        <dbReference type="Proteomes" id="UP000887578"/>
    </source>
</evidence>
<name>A0A914PT20_9BILA</name>
<organism evidence="1 2">
    <name type="scientific">Panagrolaimus davidi</name>
    <dbReference type="NCBI Taxonomy" id="227884"/>
    <lineage>
        <taxon>Eukaryota</taxon>
        <taxon>Metazoa</taxon>
        <taxon>Ecdysozoa</taxon>
        <taxon>Nematoda</taxon>
        <taxon>Chromadorea</taxon>
        <taxon>Rhabditida</taxon>
        <taxon>Tylenchina</taxon>
        <taxon>Panagrolaimomorpha</taxon>
        <taxon>Panagrolaimoidea</taxon>
        <taxon>Panagrolaimidae</taxon>
        <taxon>Panagrolaimus</taxon>
    </lineage>
</organism>
<proteinExistence type="predicted"/>
<reference evidence="2" key="1">
    <citation type="submission" date="2022-11" db="UniProtKB">
        <authorList>
            <consortium name="WormBaseParasite"/>
        </authorList>
    </citation>
    <scope>IDENTIFICATION</scope>
</reference>
<dbReference type="AlphaFoldDB" id="A0A914PT20"/>
<protein>
    <submittedName>
        <fullName evidence="2">Uncharacterized protein</fullName>
    </submittedName>
</protein>
<dbReference type="WBParaSite" id="PDA_v2.g1936.t1">
    <property type="protein sequence ID" value="PDA_v2.g1936.t1"/>
    <property type="gene ID" value="PDA_v2.g1936"/>
</dbReference>
<accession>A0A914PT20</accession>
<evidence type="ECO:0000313" key="2">
    <source>
        <dbReference type="WBParaSite" id="PDA_v2.g1936.t1"/>
    </source>
</evidence>
<sequence length="231" mass="26596">MSAINWNHPEIAQLIDDYIHQRPGYLSQNAIAQAASNLLQREIGRSNHHKPHDKMSDQSLLLDSMECMKILHDRKIQQQAQSTMKSFFSTSTPVIAKQKHIGRIGLINSLNSESISPKHMKMNIHHPREYYEEQSKSRQVNIWEGLNLKLNAILLIEDNDHVYEYAFKQKTNGTTYYNCSHCRSHKSQTSTSKIYMDGTYVIGDHHPDCNPRTKADNDVVQVVLKMNGFYG</sequence>
<dbReference type="Proteomes" id="UP000887578">
    <property type="component" value="Unplaced"/>
</dbReference>